<dbReference type="Pfam" id="PF19621">
    <property type="entry name" value="DUF6126"/>
    <property type="match status" value="1"/>
</dbReference>
<protein>
    <recommendedName>
        <fullName evidence="4">Small hydrophobic protein</fullName>
    </recommendedName>
</protein>
<dbReference type="EMBL" id="BSSA01000014">
    <property type="protein sequence ID" value="GLW71862.1"/>
    <property type="molecule type" value="Genomic_DNA"/>
</dbReference>
<comment type="caution">
    <text evidence="2">The sequence shown here is derived from an EMBL/GenBank/DDBJ whole genome shotgun (WGS) entry which is preliminary data.</text>
</comment>
<dbReference type="InterPro" id="IPR046129">
    <property type="entry name" value="DUF6126"/>
</dbReference>
<sequence>MTSDGVREESSRRKQMLVRALIYIAGTHLFAGFVILLFAVGGRR</sequence>
<gene>
    <name evidence="2" type="ORF">Kpho02_41610</name>
</gene>
<dbReference type="Proteomes" id="UP001165041">
    <property type="component" value="Unassembled WGS sequence"/>
</dbReference>
<keyword evidence="1" id="KW-1133">Transmembrane helix</keyword>
<keyword evidence="1" id="KW-0472">Membrane</keyword>
<dbReference type="RefSeq" id="WP_285737604.1">
    <property type="nucleotide sequence ID" value="NZ_BSSA01000014.1"/>
</dbReference>
<keyword evidence="1" id="KW-0812">Transmembrane</keyword>
<accession>A0A9W6QC55</accession>
<feature type="transmembrane region" description="Helical" evidence="1">
    <location>
        <begin position="20"/>
        <end position="41"/>
    </location>
</feature>
<proteinExistence type="predicted"/>
<organism evidence="2 3">
    <name type="scientific">Kitasatospora phosalacinea</name>
    <dbReference type="NCBI Taxonomy" id="2065"/>
    <lineage>
        <taxon>Bacteria</taxon>
        <taxon>Bacillati</taxon>
        <taxon>Actinomycetota</taxon>
        <taxon>Actinomycetes</taxon>
        <taxon>Kitasatosporales</taxon>
        <taxon>Streptomycetaceae</taxon>
        <taxon>Kitasatospora</taxon>
    </lineage>
</organism>
<evidence type="ECO:0000313" key="3">
    <source>
        <dbReference type="Proteomes" id="UP001165041"/>
    </source>
</evidence>
<evidence type="ECO:0000256" key="1">
    <source>
        <dbReference type="SAM" id="Phobius"/>
    </source>
</evidence>
<evidence type="ECO:0000313" key="2">
    <source>
        <dbReference type="EMBL" id="GLW71862.1"/>
    </source>
</evidence>
<dbReference type="AlphaFoldDB" id="A0A9W6QC55"/>
<reference evidence="2" key="1">
    <citation type="submission" date="2023-02" db="EMBL/GenBank/DDBJ databases">
        <title>Kitasatospora phosalacinea NBRC 14627.</title>
        <authorList>
            <person name="Ichikawa N."/>
            <person name="Sato H."/>
            <person name="Tonouchi N."/>
        </authorList>
    </citation>
    <scope>NUCLEOTIDE SEQUENCE</scope>
    <source>
        <strain evidence="2">NBRC 14627</strain>
    </source>
</reference>
<name>A0A9W6QC55_9ACTN</name>
<evidence type="ECO:0008006" key="4">
    <source>
        <dbReference type="Google" id="ProtNLM"/>
    </source>
</evidence>